<feature type="repeat" description="RCC1" evidence="2">
    <location>
        <begin position="655"/>
        <end position="708"/>
    </location>
</feature>
<proteinExistence type="predicted"/>
<dbReference type="InterPro" id="IPR011009">
    <property type="entry name" value="Kinase-like_dom_sf"/>
</dbReference>
<dbReference type="InParanoid" id="D2VCM8"/>
<gene>
    <name evidence="5" type="ORF">NAEGRDRAFT_79449</name>
</gene>
<dbReference type="AlphaFoldDB" id="D2VCM8"/>
<dbReference type="eggNOG" id="KOG0941">
    <property type="taxonomic scope" value="Eukaryota"/>
</dbReference>
<keyword evidence="1" id="KW-0677">Repeat</keyword>
<dbReference type="Gene3D" id="2.130.10.30">
    <property type="entry name" value="Regulator of chromosome condensation 1/beta-lactamase-inhibitor protein II"/>
    <property type="match status" value="1"/>
</dbReference>
<dbReference type="OrthoDB" id="10256179at2759"/>
<feature type="compositionally biased region" description="Low complexity" evidence="3">
    <location>
        <begin position="260"/>
        <end position="274"/>
    </location>
</feature>
<dbReference type="PANTHER" id="PTHR22872:SF9">
    <property type="entry name" value="X-LINKED RETINITIS PIGMENTOSA GTPASE REGULATOR"/>
    <property type="match status" value="1"/>
</dbReference>
<dbReference type="InterPro" id="IPR051625">
    <property type="entry name" value="Signaling_Regulatory_Domain"/>
</dbReference>
<keyword evidence="5" id="KW-0808">Transferase</keyword>
<dbReference type="Proteomes" id="UP000006671">
    <property type="component" value="Unassembled WGS sequence"/>
</dbReference>
<dbReference type="OMA" id="ASFGEHH"/>
<keyword evidence="6" id="KW-1185">Reference proteome</keyword>
<evidence type="ECO:0000256" key="2">
    <source>
        <dbReference type="PROSITE-ProRule" id="PRU00235"/>
    </source>
</evidence>
<evidence type="ECO:0000256" key="1">
    <source>
        <dbReference type="ARBA" id="ARBA00022737"/>
    </source>
</evidence>
<dbReference type="SUPFAM" id="SSF50985">
    <property type="entry name" value="RCC1/BLIP-II"/>
    <property type="match status" value="1"/>
</dbReference>
<dbReference type="Gene3D" id="1.10.510.10">
    <property type="entry name" value="Transferase(Phosphotransferase) domain 1"/>
    <property type="match status" value="2"/>
</dbReference>
<evidence type="ECO:0000313" key="6">
    <source>
        <dbReference type="Proteomes" id="UP000006671"/>
    </source>
</evidence>
<feature type="repeat" description="RCC1" evidence="2">
    <location>
        <begin position="602"/>
        <end position="654"/>
    </location>
</feature>
<dbReference type="PROSITE" id="PS50011">
    <property type="entry name" value="PROTEIN_KINASE_DOM"/>
    <property type="match status" value="1"/>
</dbReference>
<dbReference type="PROSITE" id="PS50012">
    <property type="entry name" value="RCC1_3"/>
    <property type="match status" value="4"/>
</dbReference>
<dbReference type="InterPro" id="IPR000408">
    <property type="entry name" value="Reg_chr_condens"/>
</dbReference>
<dbReference type="Gene3D" id="3.30.200.20">
    <property type="entry name" value="Phosphorylase Kinase, domain 1"/>
    <property type="match status" value="1"/>
</dbReference>
<reference evidence="5 6" key="1">
    <citation type="journal article" date="2010" name="Cell">
        <title>The genome of Naegleria gruberi illuminates early eukaryotic versatility.</title>
        <authorList>
            <person name="Fritz-Laylin L.K."/>
            <person name="Prochnik S.E."/>
            <person name="Ginger M.L."/>
            <person name="Dacks J.B."/>
            <person name="Carpenter M.L."/>
            <person name="Field M.C."/>
            <person name="Kuo A."/>
            <person name="Paredez A."/>
            <person name="Chapman J."/>
            <person name="Pham J."/>
            <person name="Shu S."/>
            <person name="Neupane R."/>
            <person name="Cipriano M."/>
            <person name="Mancuso J."/>
            <person name="Tu H."/>
            <person name="Salamov A."/>
            <person name="Lindquist E."/>
            <person name="Shapiro H."/>
            <person name="Lucas S."/>
            <person name="Grigoriev I.V."/>
            <person name="Cande W.Z."/>
            <person name="Fulton C."/>
            <person name="Rokhsar D.S."/>
            <person name="Dawson S.C."/>
        </authorList>
    </citation>
    <scope>NUCLEOTIDE SEQUENCE [LARGE SCALE GENOMIC DNA]</scope>
    <source>
        <strain evidence="5 6">NEG-M</strain>
    </source>
</reference>
<accession>D2VCM8</accession>
<dbReference type="InterPro" id="IPR058923">
    <property type="entry name" value="RCC1-like_dom"/>
</dbReference>
<dbReference type="GO" id="GO:0004674">
    <property type="term" value="F:protein serine/threonine kinase activity"/>
    <property type="evidence" value="ECO:0007669"/>
    <property type="project" value="UniProtKB-KW"/>
</dbReference>
<dbReference type="SUPFAM" id="SSF56112">
    <property type="entry name" value="Protein kinase-like (PK-like)"/>
    <property type="match status" value="2"/>
</dbReference>
<dbReference type="VEuPathDB" id="AmoebaDB:NAEGRDRAFT_79449"/>
<dbReference type="InterPro" id="IPR000719">
    <property type="entry name" value="Prot_kinase_dom"/>
</dbReference>
<evidence type="ECO:0000313" key="5">
    <source>
        <dbReference type="EMBL" id="EFC45447.1"/>
    </source>
</evidence>
<dbReference type="Pfam" id="PF00069">
    <property type="entry name" value="Pkinase"/>
    <property type="match status" value="1"/>
</dbReference>
<keyword evidence="5" id="KW-0418">Kinase</keyword>
<feature type="repeat" description="RCC1" evidence="2">
    <location>
        <begin position="709"/>
        <end position="772"/>
    </location>
</feature>
<dbReference type="PANTHER" id="PTHR22872">
    <property type="entry name" value="BTK-BINDING PROTEIN-RELATED"/>
    <property type="match status" value="1"/>
</dbReference>
<dbReference type="KEGG" id="ngr:NAEGRDRAFT_79449"/>
<feature type="repeat" description="RCC1" evidence="2">
    <location>
        <begin position="551"/>
        <end position="602"/>
    </location>
</feature>
<dbReference type="Pfam" id="PF25390">
    <property type="entry name" value="WD40_RLD"/>
    <property type="match status" value="1"/>
</dbReference>
<feature type="domain" description="Protein kinase" evidence="4">
    <location>
        <begin position="39"/>
        <end position="426"/>
    </location>
</feature>
<keyword evidence="5" id="KW-0723">Serine/threonine-protein kinase</keyword>
<name>D2VCM8_NAEGR</name>
<protein>
    <submittedName>
        <fullName evidence="5">Serine/threonine protein kinase</fullName>
    </submittedName>
</protein>
<dbReference type="InterPro" id="IPR009091">
    <property type="entry name" value="RCC1/BLIP-II"/>
</dbReference>
<dbReference type="SMART" id="SM00220">
    <property type="entry name" value="S_TKc"/>
    <property type="match status" value="1"/>
</dbReference>
<dbReference type="eggNOG" id="KOG0660">
    <property type="taxonomic scope" value="Eukaryota"/>
</dbReference>
<evidence type="ECO:0000256" key="3">
    <source>
        <dbReference type="SAM" id="MobiDB-lite"/>
    </source>
</evidence>
<dbReference type="EMBL" id="GG738863">
    <property type="protein sequence ID" value="EFC45447.1"/>
    <property type="molecule type" value="Genomic_DNA"/>
</dbReference>
<dbReference type="PROSITE" id="PS00626">
    <property type="entry name" value="RCC1_2"/>
    <property type="match status" value="1"/>
</dbReference>
<organism evidence="6">
    <name type="scientific">Naegleria gruberi</name>
    <name type="common">Amoeba</name>
    <dbReference type="NCBI Taxonomy" id="5762"/>
    <lineage>
        <taxon>Eukaryota</taxon>
        <taxon>Discoba</taxon>
        <taxon>Heterolobosea</taxon>
        <taxon>Tetramitia</taxon>
        <taxon>Eutetramitia</taxon>
        <taxon>Vahlkampfiidae</taxon>
        <taxon>Naegleria</taxon>
    </lineage>
</organism>
<sequence>MQRATLTEIANYINADILLQNQQNTLANKGSPISAGSYKFMLSTLGKVITGRLEHFQRILESEQAVIGDNIHRVPQVELFTAKEKGLEKDVLVLKLTHKLVDQFTFPYEKDPVDDGEKCMKYIKLLQSFRHDNIIHPEKVIPIDDGLTYFLYPNGDMQLSLVDAILDGLLNNEQRKFVFFQIVSAINEIHKAGMVHQCLHRFAVDPHLIVIGDGCKVGLFDLTSVSIEDDSNNDIYSYTATPRRSIEFPGGSMTPRRNSILESPRSSIISSPKSPRTPRRSSFASPSKNYSRDYLFATKNERIFRDVTGGDNNRRVNNVWTLGTIFAFLLRGIPIFKGSTSTEIWECIVKLFGKPTENDWCDQQFNVKNHVTTLVTEKGWGMTEDGSANFVFGSCTDEELDLLRGMLNINQEERLTTEQILQHPYFEEYRDLVPKYNTFTTFAQGLKDPNDCTLVVSGSNMNNQTGMQNCILHPTLGFLDEENSVFEDIPNIKKVCCAASSTMLLSETGRVYILGGPKDSSLIEFDLDNIEDIDCNGNEQSCHYIMKRNDGKLFVYGSNQFGQLGQGHNMDVNTLCEVVWDEEVFVSNIAAGKNHTVVLANNDLYACGSNNHKQLGIDDHREFIPSMTKVATFKGEQLKDIKCGENHTIILTESGRVFTCGDNRNGQCGFERIKKVCVPSELPLNLFNRTPIVAIAAGANHSVFVNGQNFVYTVGSNSKGQLGTKTELPSSCIPLKINFQPQHNDFDMHPLSRREIESVYAKFDHTLFVGIDGRVFVSGDNSYQELVSWPYQQGFYFYHDIPIAVDIPVEILNVSCPNLDNTNLGLKIKSASFGEHHMFLSLTK</sequence>
<dbReference type="PRINTS" id="PR00633">
    <property type="entry name" value="RCCNDNSATION"/>
</dbReference>
<evidence type="ECO:0000259" key="4">
    <source>
        <dbReference type="PROSITE" id="PS50011"/>
    </source>
</evidence>
<dbReference type="GeneID" id="8850447"/>
<dbReference type="RefSeq" id="XP_002678191.1">
    <property type="nucleotide sequence ID" value="XM_002678145.1"/>
</dbReference>
<feature type="region of interest" description="Disordered" evidence="3">
    <location>
        <begin position="247"/>
        <end position="288"/>
    </location>
</feature>
<dbReference type="GO" id="GO:0005524">
    <property type="term" value="F:ATP binding"/>
    <property type="evidence" value="ECO:0007669"/>
    <property type="project" value="InterPro"/>
</dbReference>